<comment type="caution">
    <text evidence="2">The sequence shown here is derived from an EMBL/GenBank/DDBJ whole genome shotgun (WGS) entry which is preliminary data.</text>
</comment>
<feature type="compositionally biased region" description="Basic and acidic residues" evidence="1">
    <location>
        <begin position="513"/>
        <end position="523"/>
    </location>
</feature>
<sequence>MYDVESDQLNMEAGDSGYHIPQQRPVYPKEQPSSRMAPPAFFYRPYPVSPLSAPVTSSTSDDYFSFPGTAINESQLPRQNKPSRINIKQPDAPTQATVNPNVNFLNTHTRSYSSDVRYHSMLSQSFTPNDHTRPEDIRSGLGGAPIMKSVDQSDVASSNMKNRNPGFHLPLDNLNTPHALQRFQPQFQASPHSESSFDVTYDKMLFTEPDSFFHTGAGGNFDSGQEDVTPLMNPPNMNENGYFGGLESSSVGNNDLTDLFMDNTLNGGYLNDLPSKMGSQPMDEFNNYVNFRMMGGSLDDNTKSDGINPVTESIQIFDHKDEGSDGDSFVSPSMQLHLQSEHILPNAFRPLMGRSASVPGTSGALPLARSADKKAVSGKKKKALKGSVCTICDRFISRDFSRHMRIHDEVGRFQCVFPRSVCKHRSGKFNRPYDYKKHLLNVHFKYDDPAVKLAPNLTDKLLVSGQCIACGQKFMANYWLEHHILTTDTSMMCPELRKLEKLNGEASASNQSDGHEEVRSTSS</sequence>
<proteinExistence type="predicted"/>
<dbReference type="AlphaFoldDB" id="A0AA91Q437"/>
<gene>
    <name evidence="2" type="ORF">A9F13_01g04510</name>
</gene>
<feature type="region of interest" description="Disordered" evidence="1">
    <location>
        <begin position="1"/>
        <end position="34"/>
    </location>
</feature>
<protein>
    <submittedName>
        <fullName evidence="2">Uncharacterized protein</fullName>
    </submittedName>
</protein>
<feature type="region of interest" description="Disordered" evidence="1">
    <location>
        <begin position="504"/>
        <end position="523"/>
    </location>
</feature>
<organism evidence="2 3">
    <name type="scientific">Clavispora lusitaniae</name>
    <name type="common">Candida lusitaniae</name>
    <dbReference type="NCBI Taxonomy" id="36911"/>
    <lineage>
        <taxon>Eukaryota</taxon>
        <taxon>Fungi</taxon>
        <taxon>Dikarya</taxon>
        <taxon>Ascomycota</taxon>
        <taxon>Saccharomycotina</taxon>
        <taxon>Pichiomycetes</taxon>
        <taxon>Metschnikowiaceae</taxon>
        <taxon>Clavispora</taxon>
    </lineage>
</organism>
<evidence type="ECO:0000313" key="3">
    <source>
        <dbReference type="Proteomes" id="UP000195602"/>
    </source>
</evidence>
<accession>A0AA91Q437</accession>
<evidence type="ECO:0000313" key="2">
    <source>
        <dbReference type="EMBL" id="OVF11005.1"/>
    </source>
</evidence>
<dbReference type="EMBL" id="LYUB02000001">
    <property type="protein sequence ID" value="OVF11005.1"/>
    <property type="molecule type" value="Genomic_DNA"/>
</dbReference>
<name>A0AA91Q437_CLALS</name>
<dbReference type="Proteomes" id="UP000195602">
    <property type="component" value="Unassembled WGS sequence"/>
</dbReference>
<dbReference type="KEGG" id="clus:A9F13_01g04510"/>
<evidence type="ECO:0000256" key="1">
    <source>
        <dbReference type="SAM" id="MobiDB-lite"/>
    </source>
</evidence>
<reference evidence="2 3" key="1">
    <citation type="submission" date="2017-04" db="EMBL/GenBank/DDBJ databases">
        <title>Draft genome of the yeast Clavispora lusitaniae type strain CBS 6936.</title>
        <authorList>
            <person name="Durrens P."/>
            <person name="Klopp C."/>
            <person name="Biteau N."/>
            <person name="Fitton-Ouhabi V."/>
            <person name="Dementhon K."/>
            <person name="Accoceberry I."/>
            <person name="Sherman D.J."/>
            <person name="Noel T."/>
        </authorList>
    </citation>
    <scope>NUCLEOTIDE SEQUENCE [LARGE SCALE GENOMIC DNA]</scope>
    <source>
        <strain evidence="2 3">CBS 6936</strain>
    </source>
</reference>